<organism evidence="2 3">
    <name type="scientific">Candidula unifasciata</name>
    <dbReference type="NCBI Taxonomy" id="100452"/>
    <lineage>
        <taxon>Eukaryota</taxon>
        <taxon>Metazoa</taxon>
        <taxon>Spiralia</taxon>
        <taxon>Lophotrochozoa</taxon>
        <taxon>Mollusca</taxon>
        <taxon>Gastropoda</taxon>
        <taxon>Heterobranchia</taxon>
        <taxon>Euthyneura</taxon>
        <taxon>Panpulmonata</taxon>
        <taxon>Eupulmonata</taxon>
        <taxon>Stylommatophora</taxon>
        <taxon>Helicina</taxon>
        <taxon>Helicoidea</taxon>
        <taxon>Geomitridae</taxon>
        <taxon>Candidula</taxon>
    </lineage>
</organism>
<evidence type="ECO:0000256" key="1">
    <source>
        <dbReference type="SAM" id="MobiDB-lite"/>
    </source>
</evidence>
<reference evidence="2" key="1">
    <citation type="submission" date="2021-04" db="EMBL/GenBank/DDBJ databases">
        <authorList>
            <consortium name="Molecular Ecology Group"/>
        </authorList>
    </citation>
    <scope>NUCLEOTIDE SEQUENCE</scope>
</reference>
<evidence type="ECO:0000313" key="3">
    <source>
        <dbReference type="Proteomes" id="UP000678393"/>
    </source>
</evidence>
<dbReference type="AlphaFoldDB" id="A0A8S3ZS37"/>
<dbReference type="Proteomes" id="UP000678393">
    <property type="component" value="Unassembled WGS sequence"/>
</dbReference>
<keyword evidence="3" id="KW-1185">Reference proteome</keyword>
<gene>
    <name evidence="2" type="ORF">CUNI_LOCUS17851</name>
</gene>
<proteinExistence type="predicted"/>
<feature type="region of interest" description="Disordered" evidence="1">
    <location>
        <begin position="36"/>
        <end position="57"/>
    </location>
</feature>
<evidence type="ECO:0000313" key="2">
    <source>
        <dbReference type="EMBL" id="CAG5132293.1"/>
    </source>
</evidence>
<protein>
    <submittedName>
        <fullName evidence="2">Uncharacterized protein</fullName>
    </submittedName>
</protein>
<name>A0A8S3ZS37_9EUPU</name>
<feature type="non-terminal residue" evidence="2">
    <location>
        <position position="1"/>
    </location>
</feature>
<sequence length="57" mass="6387">MHTTNQVDGKGVFLLTALKSQDRNIFYTARVTQTHMAKNERNNSHPLVGEDESKDAA</sequence>
<accession>A0A8S3ZS37</accession>
<dbReference type="EMBL" id="CAJHNH020005235">
    <property type="protein sequence ID" value="CAG5132293.1"/>
    <property type="molecule type" value="Genomic_DNA"/>
</dbReference>
<comment type="caution">
    <text evidence="2">The sequence shown here is derived from an EMBL/GenBank/DDBJ whole genome shotgun (WGS) entry which is preliminary data.</text>
</comment>